<accession>B5YMU0</accession>
<comment type="catalytic activity">
    <reaction evidence="3">
        <text>a 5'-end (N(2),N(7)-dimethyl 5'-triphosphoguanosine)-ribonucleoside in snoRNA + S-adenosyl-L-methionine = a 5'-end (N(2),N(2),N(7)-trimethyl 5'-triphosphoguanosine)-ribonucleoside in snoRNA + S-adenosyl-L-homocysteine + H(+)</text>
        <dbReference type="Rhea" id="RHEA:78507"/>
        <dbReference type="Rhea" id="RHEA-COMP:19088"/>
        <dbReference type="Rhea" id="RHEA-COMP:19090"/>
        <dbReference type="ChEBI" id="CHEBI:15378"/>
        <dbReference type="ChEBI" id="CHEBI:57856"/>
        <dbReference type="ChEBI" id="CHEBI:59789"/>
        <dbReference type="ChEBI" id="CHEBI:167623"/>
        <dbReference type="ChEBI" id="CHEBI:172880"/>
    </reaction>
    <physiologicalReaction direction="left-to-right" evidence="3">
        <dbReference type="Rhea" id="RHEA:78508"/>
    </physiologicalReaction>
</comment>
<feature type="non-terminal residue" evidence="8">
    <location>
        <position position="1"/>
    </location>
</feature>
<dbReference type="PANTHER" id="PTHR14741:SF32">
    <property type="entry name" value="TRIMETHYLGUANOSINE SYNTHASE"/>
    <property type="match status" value="1"/>
</dbReference>
<dbReference type="RefSeq" id="XP_002295799.1">
    <property type="nucleotide sequence ID" value="XM_002295763.1"/>
</dbReference>
<keyword evidence="9" id="KW-1185">Reference proteome</keyword>
<dbReference type="Pfam" id="PF09445">
    <property type="entry name" value="Methyltransf_15"/>
    <property type="match status" value="1"/>
</dbReference>
<organism evidence="8 9">
    <name type="scientific">Thalassiosira pseudonana</name>
    <name type="common">Marine diatom</name>
    <name type="synonym">Cyclotella nana</name>
    <dbReference type="NCBI Taxonomy" id="35128"/>
    <lineage>
        <taxon>Eukaryota</taxon>
        <taxon>Sar</taxon>
        <taxon>Stramenopiles</taxon>
        <taxon>Ochrophyta</taxon>
        <taxon>Bacillariophyta</taxon>
        <taxon>Coscinodiscophyceae</taxon>
        <taxon>Thalassiosirophycidae</taxon>
        <taxon>Thalassiosirales</taxon>
        <taxon>Thalassiosiraceae</taxon>
        <taxon>Thalassiosira</taxon>
    </lineage>
</organism>
<evidence type="ECO:0000256" key="3">
    <source>
        <dbReference type="ARBA" id="ARBA00047418"/>
    </source>
</evidence>
<comment type="catalytic activity">
    <reaction evidence="6">
        <text>a 5'-end (N(7)-methyl 5'-triphosphoguanosine)-ribonucleoside in snRNA + S-adenosyl-L-methionine = a 5'-end (N(2),N(7)-dimethyl 5'-triphosphoguanosine)-ribonucleoside in snRNA + S-adenosyl-L-homocysteine + H(+)</text>
        <dbReference type="Rhea" id="RHEA:78471"/>
        <dbReference type="Rhea" id="RHEA-COMP:19085"/>
        <dbReference type="Rhea" id="RHEA-COMP:19087"/>
        <dbReference type="ChEBI" id="CHEBI:15378"/>
        <dbReference type="ChEBI" id="CHEBI:57856"/>
        <dbReference type="ChEBI" id="CHEBI:59789"/>
        <dbReference type="ChEBI" id="CHEBI:156461"/>
        <dbReference type="ChEBI" id="CHEBI:172880"/>
    </reaction>
    <physiologicalReaction direction="left-to-right" evidence="6">
        <dbReference type="Rhea" id="RHEA:78472"/>
    </physiologicalReaction>
</comment>
<dbReference type="OMA" id="CIMIDAF"/>
<proteinExistence type="inferred from homology"/>
<dbReference type="GeneID" id="7449218"/>
<evidence type="ECO:0000256" key="2">
    <source>
        <dbReference type="ARBA" id="ARBA00025783"/>
    </source>
</evidence>
<protein>
    <recommendedName>
        <fullName evidence="1">Trimethylguanosine synthase</fullName>
    </recommendedName>
    <alternativeName>
        <fullName evidence="7">Cap-specific guanine-N(2) methyltransferase</fullName>
    </alternativeName>
</protein>
<evidence type="ECO:0000256" key="5">
    <source>
        <dbReference type="ARBA" id="ARBA00048763"/>
    </source>
</evidence>
<dbReference type="InterPro" id="IPR029063">
    <property type="entry name" value="SAM-dependent_MTases_sf"/>
</dbReference>
<name>B5YMU0_THAPS</name>
<reference evidence="8 9" key="2">
    <citation type="journal article" date="2008" name="Nature">
        <title>The Phaeodactylum genome reveals the evolutionary history of diatom genomes.</title>
        <authorList>
            <person name="Bowler C."/>
            <person name="Allen A.E."/>
            <person name="Badger J.H."/>
            <person name="Grimwood J."/>
            <person name="Jabbari K."/>
            <person name="Kuo A."/>
            <person name="Maheswari U."/>
            <person name="Martens C."/>
            <person name="Maumus F."/>
            <person name="Otillar R.P."/>
            <person name="Rayko E."/>
            <person name="Salamov A."/>
            <person name="Vandepoele K."/>
            <person name="Beszteri B."/>
            <person name="Gruber A."/>
            <person name="Heijde M."/>
            <person name="Katinka M."/>
            <person name="Mock T."/>
            <person name="Valentin K."/>
            <person name="Verret F."/>
            <person name="Berges J.A."/>
            <person name="Brownlee C."/>
            <person name="Cadoret J.P."/>
            <person name="Chiovitti A."/>
            <person name="Choi C.J."/>
            <person name="Coesel S."/>
            <person name="De Martino A."/>
            <person name="Detter J.C."/>
            <person name="Durkin C."/>
            <person name="Falciatore A."/>
            <person name="Fournet J."/>
            <person name="Haruta M."/>
            <person name="Huysman M.J."/>
            <person name="Jenkins B.D."/>
            <person name="Jiroutova K."/>
            <person name="Jorgensen R.E."/>
            <person name="Joubert Y."/>
            <person name="Kaplan A."/>
            <person name="Kroger N."/>
            <person name="Kroth P.G."/>
            <person name="La Roche J."/>
            <person name="Lindquist E."/>
            <person name="Lommer M."/>
            <person name="Martin-Jezequel V."/>
            <person name="Lopez P.J."/>
            <person name="Lucas S."/>
            <person name="Mangogna M."/>
            <person name="McGinnis K."/>
            <person name="Medlin L.K."/>
            <person name="Montsant A."/>
            <person name="Oudot-Le Secq M.P."/>
            <person name="Napoli C."/>
            <person name="Obornik M."/>
            <person name="Parker M.S."/>
            <person name="Petit J.L."/>
            <person name="Porcel B.M."/>
            <person name="Poulsen N."/>
            <person name="Robison M."/>
            <person name="Rychlewski L."/>
            <person name="Rynearson T.A."/>
            <person name="Schmutz J."/>
            <person name="Shapiro H."/>
            <person name="Siaut M."/>
            <person name="Stanley M."/>
            <person name="Sussman M.R."/>
            <person name="Taylor A.R."/>
            <person name="Vardi A."/>
            <person name="von Dassow P."/>
            <person name="Vyverman W."/>
            <person name="Willis A."/>
            <person name="Wyrwicz L.S."/>
            <person name="Rokhsar D.S."/>
            <person name="Weissenbach J."/>
            <person name="Armbrust E.V."/>
            <person name="Green B.R."/>
            <person name="Van de Peer Y."/>
            <person name="Grigoriev I.V."/>
        </authorList>
    </citation>
    <scope>NUCLEOTIDE SEQUENCE [LARGE SCALE GENOMIC DNA]</scope>
    <source>
        <strain evidence="8 9">CCMP1335</strain>
    </source>
</reference>
<dbReference type="AlphaFoldDB" id="B5YMU0"/>
<dbReference type="SUPFAM" id="SSF53335">
    <property type="entry name" value="S-adenosyl-L-methionine-dependent methyltransferases"/>
    <property type="match status" value="1"/>
</dbReference>
<dbReference type="Gene3D" id="3.40.50.150">
    <property type="entry name" value="Vaccinia Virus protein VP39"/>
    <property type="match status" value="1"/>
</dbReference>
<reference evidence="8 9" key="1">
    <citation type="journal article" date="2004" name="Science">
        <title>The genome of the diatom Thalassiosira pseudonana: ecology, evolution, and metabolism.</title>
        <authorList>
            <person name="Armbrust E.V."/>
            <person name="Berges J.A."/>
            <person name="Bowler C."/>
            <person name="Green B.R."/>
            <person name="Martinez D."/>
            <person name="Putnam N.H."/>
            <person name="Zhou S."/>
            <person name="Allen A.E."/>
            <person name="Apt K.E."/>
            <person name="Bechner M."/>
            <person name="Brzezinski M.A."/>
            <person name="Chaal B.K."/>
            <person name="Chiovitti A."/>
            <person name="Davis A.K."/>
            <person name="Demarest M.S."/>
            <person name="Detter J.C."/>
            <person name="Glavina T."/>
            <person name="Goodstein D."/>
            <person name="Hadi M.Z."/>
            <person name="Hellsten U."/>
            <person name="Hildebrand M."/>
            <person name="Jenkins B.D."/>
            <person name="Jurka J."/>
            <person name="Kapitonov V.V."/>
            <person name="Kroger N."/>
            <person name="Lau W.W."/>
            <person name="Lane T.W."/>
            <person name="Larimer F.W."/>
            <person name="Lippmeier J.C."/>
            <person name="Lucas S."/>
            <person name="Medina M."/>
            <person name="Montsant A."/>
            <person name="Obornik M."/>
            <person name="Parker M.S."/>
            <person name="Palenik B."/>
            <person name="Pazour G.J."/>
            <person name="Richardson P.M."/>
            <person name="Rynearson T.A."/>
            <person name="Saito M.A."/>
            <person name="Schwartz D.C."/>
            <person name="Thamatrakoln K."/>
            <person name="Valentin K."/>
            <person name="Vardi A."/>
            <person name="Wilkerson F.P."/>
            <person name="Rokhsar D.S."/>
        </authorList>
    </citation>
    <scope>NUCLEOTIDE SEQUENCE [LARGE SCALE GENOMIC DNA]</scope>
    <source>
        <strain evidence="8 9">CCMP1335</strain>
    </source>
</reference>
<evidence type="ECO:0000256" key="7">
    <source>
        <dbReference type="ARBA" id="ARBA00049790"/>
    </source>
</evidence>
<evidence type="ECO:0000256" key="4">
    <source>
        <dbReference type="ARBA" id="ARBA00048740"/>
    </source>
</evidence>
<dbReference type="InterPro" id="IPR019012">
    <property type="entry name" value="RNA_cap_Gua-N2-MeTrfase"/>
</dbReference>
<dbReference type="KEGG" id="tps:THAPS_35297"/>
<comment type="catalytic activity">
    <reaction evidence="5">
        <text>a 5'-end (N(2),N(7)-dimethyl 5'-triphosphoguanosine)-ribonucleoside in snRNA + S-adenosyl-L-methionine = a 5'-end (N(2),N(2),N(7)-trimethyl 5'-triphosphoguanosine)-ribonucleoside in snRNA + S-adenosyl-L-homocysteine + H(+)</text>
        <dbReference type="Rhea" id="RHEA:78479"/>
        <dbReference type="Rhea" id="RHEA-COMP:19087"/>
        <dbReference type="Rhea" id="RHEA-COMP:19089"/>
        <dbReference type="ChEBI" id="CHEBI:15378"/>
        <dbReference type="ChEBI" id="CHEBI:57856"/>
        <dbReference type="ChEBI" id="CHEBI:59789"/>
        <dbReference type="ChEBI" id="CHEBI:167623"/>
        <dbReference type="ChEBI" id="CHEBI:172880"/>
    </reaction>
    <physiologicalReaction direction="left-to-right" evidence="5">
        <dbReference type="Rhea" id="RHEA:78480"/>
    </physiologicalReaction>
</comment>
<sequence>KFWAQRKRLFSRYDEGIQIGGMEDPEMWYSVTPESIAGHVAERMVGMVPNNHDIVIVDVFCGCGGNSIAFARMNSADTGSNDVPIPLTKVKVIAVDNDLSRLKMAANNAKVYGISSEDITFVHADAVDVIR</sequence>
<dbReference type="PANTHER" id="PTHR14741">
    <property type="entry name" value="S-ADENOSYLMETHIONINE-DEPENDENT METHYLTRANSFERASE RELATED"/>
    <property type="match status" value="1"/>
</dbReference>
<dbReference type="eggNOG" id="KOG2730">
    <property type="taxonomic scope" value="Eukaryota"/>
</dbReference>
<dbReference type="HOGENOM" id="CLU_1933145_0_0_1"/>
<evidence type="ECO:0000256" key="1">
    <source>
        <dbReference type="ARBA" id="ARBA00018517"/>
    </source>
</evidence>
<evidence type="ECO:0000313" key="8">
    <source>
        <dbReference type="EMBL" id="ACI64516.1"/>
    </source>
</evidence>
<comment type="catalytic activity">
    <reaction evidence="4">
        <text>a 5'-end (N(7)-methyl 5'-triphosphoguanosine)-ribonucleoside in snoRNA + S-adenosyl-L-methionine = a 5'-end (N(2),N(7)-dimethyl 5'-triphosphoguanosine)-ribonucleoside in snoRNA + S-adenosyl-L-homocysteine + H(+)</text>
        <dbReference type="Rhea" id="RHEA:78475"/>
        <dbReference type="Rhea" id="RHEA-COMP:19086"/>
        <dbReference type="Rhea" id="RHEA-COMP:19088"/>
        <dbReference type="ChEBI" id="CHEBI:15378"/>
        <dbReference type="ChEBI" id="CHEBI:57856"/>
        <dbReference type="ChEBI" id="CHEBI:59789"/>
        <dbReference type="ChEBI" id="CHEBI:156461"/>
        <dbReference type="ChEBI" id="CHEBI:172880"/>
    </reaction>
    <physiologicalReaction direction="left-to-right" evidence="4">
        <dbReference type="Rhea" id="RHEA:78476"/>
    </physiologicalReaction>
</comment>
<comment type="similarity">
    <text evidence="2">Belongs to the methyltransferase superfamily. Trimethylguanosine synthase family.</text>
</comment>
<evidence type="ECO:0000313" key="9">
    <source>
        <dbReference type="Proteomes" id="UP000001449"/>
    </source>
</evidence>
<dbReference type="PaxDb" id="35128-Thaps35297"/>
<dbReference type="STRING" id="35128.B5YMU0"/>
<gene>
    <name evidence="8" type="ORF">THAPS_35297</name>
</gene>
<evidence type="ECO:0000256" key="6">
    <source>
        <dbReference type="ARBA" id="ARBA00049075"/>
    </source>
</evidence>
<dbReference type="InParanoid" id="B5YMU0"/>
<dbReference type="GO" id="GO:0008168">
    <property type="term" value="F:methyltransferase activity"/>
    <property type="evidence" value="ECO:0007669"/>
    <property type="project" value="InterPro"/>
</dbReference>
<dbReference type="EMBL" id="CP001160">
    <property type="protein sequence ID" value="ACI64516.1"/>
    <property type="molecule type" value="Genomic_DNA"/>
</dbReference>
<dbReference type="Proteomes" id="UP000001449">
    <property type="component" value="Chromosome 7"/>
</dbReference>
<dbReference type="GO" id="GO:0036261">
    <property type="term" value="P:7-methylguanosine cap hypermethylation"/>
    <property type="evidence" value="ECO:0007669"/>
    <property type="project" value="InterPro"/>
</dbReference>
<feature type="non-terminal residue" evidence="8">
    <location>
        <position position="131"/>
    </location>
</feature>